<keyword evidence="1" id="KW-1133">Transmembrane helix</keyword>
<reference evidence="3" key="1">
    <citation type="submission" date="2017-06" db="EMBL/GenBank/DDBJ databases">
        <title>Capnocytophaga spp. assemblies.</title>
        <authorList>
            <person name="Gulvik C.A."/>
        </authorList>
    </citation>
    <scope>NUCLEOTIDE SEQUENCE [LARGE SCALE GENOMIC DNA]</scope>
    <source>
        <strain evidence="3">H6253</strain>
    </source>
</reference>
<evidence type="ECO:0000256" key="1">
    <source>
        <dbReference type="SAM" id="Phobius"/>
    </source>
</evidence>
<name>A0A250FD29_9FLAO</name>
<dbReference type="RefSeq" id="WP_095913973.1">
    <property type="nucleotide sequence ID" value="NZ_CAUUPF010000002.1"/>
</dbReference>
<keyword evidence="1" id="KW-0812">Transmembrane</keyword>
<dbReference type="EMBL" id="CP022384">
    <property type="protein sequence ID" value="ATA81896.1"/>
    <property type="molecule type" value="Genomic_DNA"/>
</dbReference>
<keyword evidence="3" id="KW-1185">Reference proteome</keyword>
<dbReference type="Proteomes" id="UP000217276">
    <property type="component" value="Chromosome"/>
</dbReference>
<evidence type="ECO:0000313" key="3">
    <source>
        <dbReference type="Proteomes" id="UP000217276"/>
    </source>
</evidence>
<dbReference type="AlphaFoldDB" id="A0A250FD29"/>
<keyword evidence="1" id="KW-0472">Membrane</keyword>
<dbReference type="KEGG" id="clk:CGC53_05815"/>
<evidence type="ECO:0008006" key="4">
    <source>
        <dbReference type="Google" id="ProtNLM"/>
    </source>
</evidence>
<feature type="transmembrane region" description="Helical" evidence="1">
    <location>
        <begin position="49"/>
        <end position="67"/>
    </location>
</feature>
<protein>
    <recommendedName>
        <fullName evidence="4">DUF4157 domain-containing protein</fullName>
    </recommendedName>
</protein>
<evidence type="ECO:0000313" key="2">
    <source>
        <dbReference type="EMBL" id="ATA81896.1"/>
    </source>
</evidence>
<sequence>MFIVNKHIVPKGFSGITLYPFVFTNDAKYLKDSRFKNHECIHLAQQRELLVVFFYLWYIADFLLKYLKYKDKYRAYRNIIFEKEAYDNDHNLNYLKHRKCFAFIR</sequence>
<proteinExistence type="predicted"/>
<accession>A0A250FD29</accession>
<gene>
    <name evidence="2" type="ORF">CGC53_05815</name>
</gene>
<organism evidence="2 3">
    <name type="scientific">Capnocytophaga leadbetteri</name>
    <dbReference type="NCBI Taxonomy" id="327575"/>
    <lineage>
        <taxon>Bacteria</taxon>
        <taxon>Pseudomonadati</taxon>
        <taxon>Bacteroidota</taxon>
        <taxon>Flavobacteriia</taxon>
        <taxon>Flavobacteriales</taxon>
        <taxon>Flavobacteriaceae</taxon>
        <taxon>Capnocytophaga</taxon>
    </lineage>
</organism>